<dbReference type="EMBL" id="MU128933">
    <property type="protein sequence ID" value="KAF9517255.1"/>
    <property type="molecule type" value="Genomic_DNA"/>
</dbReference>
<name>A0A9P6E0M7_9AGAM</name>
<protein>
    <recommendedName>
        <fullName evidence="1">CobW/HypB/UreG nucleotide-binding domain-containing protein</fullName>
    </recommendedName>
</protein>
<dbReference type="InterPro" id="IPR051316">
    <property type="entry name" value="Zinc-reg_GTPase_activator"/>
</dbReference>
<evidence type="ECO:0000259" key="1">
    <source>
        <dbReference type="Pfam" id="PF02492"/>
    </source>
</evidence>
<reference evidence="2" key="1">
    <citation type="journal article" date="2020" name="Nat. Commun.">
        <title>Large-scale genome sequencing of mycorrhizal fungi provides insights into the early evolution of symbiotic traits.</title>
        <authorList>
            <person name="Miyauchi S."/>
            <person name="Kiss E."/>
            <person name="Kuo A."/>
            <person name="Drula E."/>
            <person name="Kohler A."/>
            <person name="Sanchez-Garcia M."/>
            <person name="Morin E."/>
            <person name="Andreopoulos B."/>
            <person name="Barry K.W."/>
            <person name="Bonito G."/>
            <person name="Buee M."/>
            <person name="Carver A."/>
            <person name="Chen C."/>
            <person name="Cichocki N."/>
            <person name="Clum A."/>
            <person name="Culley D."/>
            <person name="Crous P.W."/>
            <person name="Fauchery L."/>
            <person name="Girlanda M."/>
            <person name="Hayes R.D."/>
            <person name="Keri Z."/>
            <person name="LaButti K."/>
            <person name="Lipzen A."/>
            <person name="Lombard V."/>
            <person name="Magnuson J."/>
            <person name="Maillard F."/>
            <person name="Murat C."/>
            <person name="Nolan M."/>
            <person name="Ohm R.A."/>
            <person name="Pangilinan J."/>
            <person name="Pereira M.F."/>
            <person name="Perotto S."/>
            <person name="Peter M."/>
            <person name="Pfister S."/>
            <person name="Riley R."/>
            <person name="Sitrit Y."/>
            <person name="Stielow J.B."/>
            <person name="Szollosi G."/>
            <person name="Zifcakova L."/>
            <person name="Stursova M."/>
            <person name="Spatafora J.W."/>
            <person name="Tedersoo L."/>
            <person name="Vaario L.M."/>
            <person name="Yamada A."/>
            <person name="Yan M."/>
            <person name="Wang P."/>
            <person name="Xu J."/>
            <person name="Bruns T."/>
            <person name="Baldrian P."/>
            <person name="Vilgalys R."/>
            <person name="Dunand C."/>
            <person name="Henrissat B."/>
            <person name="Grigoriev I.V."/>
            <person name="Hibbett D."/>
            <person name="Nagy L.G."/>
            <person name="Martin F.M."/>
        </authorList>
    </citation>
    <scope>NUCLEOTIDE SEQUENCE</scope>
    <source>
        <strain evidence="2">UP504</strain>
    </source>
</reference>
<dbReference type="AlphaFoldDB" id="A0A9P6E0M7"/>
<dbReference type="Proteomes" id="UP000886523">
    <property type="component" value="Unassembled WGS sequence"/>
</dbReference>
<dbReference type="SUPFAM" id="SSF52540">
    <property type="entry name" value="P-loop containing nucleoside triphosphate hydrolases"/>
    <property type="match status" value="1"/>
</dbReference>
<dbReference type="InterPro" id="IPR027417">
    <property type="entry name" value="P-loop_NTPase"/>
</dbReference>
<dbReference type="Gene3D" id="3.30.1220.10">
    <property type="entry name" value="CobW-like, C-terminal domain"/>
    <property type="match status" value="1"/>
</dbReference>
<feature type="domain" description="CobW/HypB/UreG nucleotide-binding" evidence="1">
    <location>
        <begin position="9"/>
        <end position="91"/>
    </location>
</feature>
<dbReference type="GO" id="GO:0005737">
    <property type="term" value="C:cytoplasm"/>
    <property type="evidence" value="ECO:0007669"/>
    <property type="project" value="TreeGrafter"/>
</dbReference>
<dbReference type="InterPro" id="IPR036627">
    <property type="entry name" value="CobW-likC_sf"/>
</dbReference>
<gene>
    <name evidence="2" type="ORF">BS47DRAFT_1380597</name>
</gene>
<evidence type="ECO:0000313" key="2">
    <source>
        <dbReference type="EMBL" id="KAF9517255.1"/>
    </source>
</evidence>
<accession>A0A9P6E0M7</accession>
<dbReference type="OrthoDB" id="258627at2759"/>
<organism evidence="2 3">
    <name type="scientific">Hydnum rufescens UP504</name>
    <dbReference type="NCBI Taxonomy" id="1448309"/>
    <lineage>
        <taxon>Eukaryota</taxon>
        <taxon>Fungi</taxon>
        <taxon>Dikarya</taxon>
        <taxon>Basidiomycota</taxon>
        <taxon>Agaricomycotina</taxon>
        <taxon>Agaricomycetes</taxon>
        <taxon>Cantharellales</taxon>
        <taxon>Hydnaceae</taxon>
        <taxon>Hydnum</taxon>
    </lineage>
</organism>
<dbReference type="Gene3D" id="3.40.50.300">
    <property type="entry name" value="P-loop containing nucleotide triphosphate hydrolases"/>
    <property type="match status" value="1"/>
</dbReference>
<dbReference type="SUPFAM" id="SSF90002">
    <property type="entry name" value="Hypothetical protein YjiA, C-terminal domain"/>
    <property type="match status" value="1"/>
</dbReference>
<dbReference type="InterPro" id="IPR003495">
    <property type="entry name" value="CobW/HypB/UreG_nucleotide-bd"/>
</dbReference>
<dbReference type="PANTHER" id="PTHR13748:SF31">
    <property type="entry name" value="ZINC-REGULATED GTPASE METALLOPROTEIN ACTIVATOR 1A-RELATED"/>
    <property type="match status" value="1"/>
</dbReference>
<feature type="domain" description="CobW/HypB/UreG nucleotide-binding" evidence="1">
    <location>
        <begin position="107"/>
        <end position="190"/>
    </location>
</feature>
<sequence>MSPIMNFPKVAVIMNEFADSADIESRTINVTSADNPDALSEEVLELANGCLCCSIKDSGAAAIEKLMRKRGRFDYILLETTGLADPGQHVRDCGMTVFLMGCRCPTGPIASMFWENESMSDCIYLDGVVCVVDGVFGLETIGNPDHDLSLGARQIASSDVVLLNKCDIASQSSIEYTERLIRSLNVAATTIKTIKGEVADLRAIIGLAAYASAPFVEIPQSSPHEHGEDEGHVHVHDDQFDGISSLVIPLPSLTASQGVKLDQWLQSVLWEGQLPWHTSLEQHRSVLPSLIPPLEILRCKGIYSTRNEEPHAQRSGNTYVIQGVRNLYEIRAVGDNESPKGQGKLVLIGRWKGHPVSQSLSSWLGVSDI</sequence>
<dbReference type="PANTHER" id="PTHR13748">
    <property type="entry name" value="COBW-RELATED"/>
    <property type="match status" value="1"/>
</dbReference>
<proteinExistence type="predicted"/>
<dbReference type="Pfam" id="PF02492">
    <property type="entry name" value="cobW"/>
    <property type="match status" value="2"/>
</dbReference>
<evidence type="ECO:0000313" key="3">
    <source>
        <dbReference type="Proteomes" id="UP000886523"/>
    </source>
</evidence>
<keyword evidence="3" id="KW-1185">Reference proteome</keyword>
<comment type="caution">
    <text evidence="2">The sequence shown here is derived from an EMBL/GenBank/DDBJ whole genome shotgun (WGS) entry which is preliminary data.</text>
</comment>